<dbReference type="EMBL" id="JACHOU010000010">
    <property type="protein sequence ID" value="MBB6355890.1"/>
    <property type="molecule type" value="Genomic_DNA"/>
</dbReference>
<evidence type="ECO:0000256" key="5">
    <source>
        <dbReference type="ARBA" id="ARBA00022898"/>
    </source>
</evidence>
<dbReference type="InterPro" id="IPR001608">
    <property type="entry name" value="Ala_racemase_N"/>
</dbReference>
<dbReference type="GO" id="GO:0030170">
    <property type="term" value="F:pyridoxal phosphate binding"/>
    <property type="evidence" value="ECO:0007669"/>
    <property type="project" value="UniProtKB-UniRule"/>
</dbReference>
<feature type="binding site" evidence="7 9">
    <location>
        <position position="145"/>
    </location>
    <ligand>
        <name>substrate</name>
    </ligand>
</feature>
<dbReference type="Gene3D" id="2.40.37.10">
    <property type="entry name" value="Lyase, Ornithine Decarboxylase, Chain A, domain 1"/>
    <property type="match status" value="1"/>
</dbReference>
<keyword evidence="5 7" id="KW-0663">Pyridoxal phosphate</keyword>
<comment type="catalytic activity">
    <reaction evidence="1 7">
        <text>L-alanine = D-alanine</text>
        <dbReference type="Rhea" id="RHEA:20249"/>
        <dbReference type="ChEBI" id="CHEBI:57416"/>
        <dbReference type="ChEBI" id="CHEBI:57972"/>
        <dbReference type="EC" id="5.1.1.1"/>
    </reaction>
</comment>
<reference evidence="11 12" key="1">
    <citation type="submission" date="2020-08" db="EMBL/GenBank/DDBJ databases">
        <title>Genomic Encyclopedia of Type Strains, Phase IV (KMG-IV): sequencing the most valuable type-strain genomes for metagenomic binning, comparative biology and taxonomic classification.</title>
        <authorList>
            <person name="Goeker M."/>
        </authorList>
    </citation>
    <scope>NUCLEOTIDE SEQUENCE [LARGE SCALE GENOMIC DNA]</scope>
    <source>
        <strain evidence="11 12">DSM 7051</strain>
    </source>
</reference>
<evidence type="ECO:0000256" key="1">
    <source>
        <dbReference type="ARBA" id="ARBA00000316"/>
    </source>
</evidence>
<dbReference type="PANTHER" id="PTHR30511">
    <property type="entry name" value="ALANINE RACEMASE"/>
    <property type="match status" value="1"/>
</dbReference>
<dbReference type="InterPro" id="IPR011079">
    <property type="entry name" value="Ala_racemase_C"/>
</dbReference>
<dbReference type="CDD" id="cd00430">
    <property type="entry name" value="PLPDE_III_AR"/>
    <property type="match status" value="1"/>
</dbReference>
<dbReference type="EC" id="5.1.1.1" evidence="4 7"/>
<keyword evidence="6 7" id="KW-0413">Isomerase</keyword>
<dbReference type="PROSITE" id="PS00395">
    <property type="entry name" value="ALANINE_RACEMASE"/>
    <property type="match status" value="1"/>
</dbReference>
<dbReference type="HAMAP" id="MF_01201">
    <property type="entry name" value="Ala_racemase"/>
    <property type="match status" value="1"/>
</dbReference>
<dbReference type="InterPro" id="IPR020622">
    <property type="entry name" value="Ala_racemase_pyridoxalP-BS"/>
</dbReference>
<evidence type="ECO:0000313" key="12">
    <source>
        <dbReference type="Proteomes" id="UP000536262"/>
    </source>
</evidence>
<keyword evidence="12" id="KW-1185">Reference proteome</keyword>
<evidence type="ECO:0000313" key="11">
    <source>
        <dbReference type="EMBL" id="MBB6355890.1"/>
    </source>
</evidence>
<comment type="pathway">
    <text evidence="7">Amino-acid biosynthesis; D-alanine biosynthesis; D-alanine from L-alanine: step 1/1.</text>
</comment>
<dbReference type="GO" id="GO:0030632">
    <property type="term" value="P:D-alanine biosynthetic process"/>
    <property type="evidence" value="ECO:0007669"/>
    <property type="project" value="UniProtKB-UniRule"/>
</dbReference>
<accession>A0A7X0KM90</accession>
<gene>
    <name evidence="11" type="ORF">GGR00_003695</name>
</gene>
<sequence>MTMSVRSDIESRAACGVLTIDLGALVANYQLLCRQTAPAKAAAVVKADAYGLGVAHVAPALYEAGCRDFFVAHFIEAIRLKPYLPSDARILVLNGLMPGSEGDCADLGVVPVLNSLEQVANWSATARARNATLPAALQADTGMSRLGLEPRELDTLLAEPDRLAGIDLDIIMSHLACGDEPAHAANARQLARMGAVRSRFPDARLSFANSAGIFLGEDYRGELARPGIALYGGAPLGEGQNPMRPVVRLEVGVVQTRTVPAGAEIGYGASFVASSEMRLATIAAGYADGLPRHLSNTGAAYYGDVRLPIVGRVSMDSIILDVTSLQPGALKLGDMVELIGPHQTLETIAADAGTISYEILTSLGRRYERRYLSPAAR</sequence>
<dbReference type="InterPro" id="IPR029066">
    <property type="entry name" value="PLP-binding_barrel"/>
</dbReference>
<feature type="modified residue" description="N6-(pyridoxal phosphate)lysine" evidence="7 8">
    <location>
        <position position="46"/>
    </location>
</feature>
<evidence type="ECO:0000259" key="10">
    <source>
        <dbReference type="SMART" id="SM01005"/>
    </source>
</evidence>
<name>A0A7X0KM90_9HYPH</name>
<dbReference type="InterPro" id="IPR009006">
    <property type="entry name" value="Ala_racemase/Decarboxylase_C"/>
</dbReference>
<dbReference type="UniPathway" id="UPA00042">
    <property type="reaction ID" value="UER00497"/>
</dbReference>
<dbReference type="NCBIfam" id="TIGR00492">
    <property type="entry name" value="alr"/>
    <property type="match status" value="1"/>
</dbReference>
<dbReference type="SUPFAM" id="SSF51419">
    <property type="entry name" value="PLP-binding barrel"/>
    <property type="match status" value="1"/>
</dbReference>
<feature type="binding site" evidence="7 9">
    <location>
        <position position="315"/>
    </location>
    <ligand>
        <name>substrate</name>
    </ligand>
</feature>
<dbReference type="Pfam" id="PF00842">
    <property type="entry name" value="Ala_racemase_C"/>
    <property type="match status" value="1"/>
</dbReference>
<feature type="active site" description="Proton acceptor; specific for D-alanine" evidence="7">
    <location>
        <position position="46"/>
    </location>
</feature>
<comment type="function">
    <text evidence="7">Catalyzes the interconversion of L-alanine and D-alanine. May also act on other amino acids.</text>
</comment>
<dbReference type="GO" id="GO:0008784">
    <property type="term" value="F:alanine racemase activity"/>
    <property type="evidence" value="ECO:0007669"/>
    <property type="project" value="UniProtKB-UniRule"/>
</dbReference>
<feature type="domain" description="Alanine racemase C-terminal" evidence="10">
    <location>
        <begin position="246"/>
        <end position="372"/>
    </location>
</feature>
<dbReference type="AlphaFoldDB" id="A0A7X0KM90"/>
<dbReference type="InterPro" id="IPR000821">
    <property type="entry name" value="Ala_racemase"/>
</dbReference>
<organism evidence="11 12">
    <name type="scientific">Aminobacter aganoensis</name>
    <dbReference type="NCBI Taxonomy" id="83264"/>
    <lineage>
        <taxon>Bacteria</taxon>
        <taxon>Pseudomonadati</taxon>
        <taxon>Pseudomonadota</taxon>
        <taxon>Alphaproteobacteria</taxon>
        <taxon>Hyphomicrobiales</taxon>
        <taxon>Phyllobacteriaceae</taxon>
        <taxon>Aminobacter</taxon>
    </lineage>
</organism>
<dbReference type="PANTHER" id="PTHR30511:SF0">
    <property type="entry name" value="ALANINE RACEMASE, CATABOLIC-RELATED"/>
    <property type="match status" value="1"/>
</dbReference>
<feature type="active site" description="Proton acceptor; specific for L-alanine" evidence="7">
    <location>
        <position position="267"/>
    </location>
</feature>
<dbReference type="GO" id="GO:0005829">
    <property type="term" value="C:cytosol"/>
    <property type="evidence" value="ECO:0007669"/>
    <property type="project" value="TreeGrafter"/>
</dbReference>
<dbReference type="Gene3D" id="3.20.20.10">
    <property type="entry name" value="Alanine racemase"/>
    <property type="match status" value="1"/>
</dbReference>
<dbReference type="Proteomes" id="UP000536262">
    <property type="component" value="Unassembled WGS sequence"/>
</dbReference>
<evidence type="ECO:0000256" key="6">
    <source>
        <dbReference type="ARBA" id="ARBA00023235"/>
    </source>
</evidence>
<evidence type="ECO:0000256" key="8">
    <source>
        <dbReference type="PIRSR" id="PIRSR600821-50"/>
    </source>
</evidence>
<evidence type="ECO:0000256" key="9">
    <source>
        <dbReference type="PIRSR" id="PIRSR600821-52"/>
    </source>
</evidence>
<dbReference type="SUPFAM" id="SSF50621">
    <property type="entry name" value="Alanine racemase C-terminal domain-like"/>
    <property type="match status" value="1"/>
</dbReference>
<dbReference type="Pfam" id="PF01168">
    <property type="entry name" value="Ala_racemase_N"/>
    <property type="match status" value="1"/>
</dbReference>
<proteinExistence type="inferred from homology"/>
<comment type="caution">
    <text evidence="11">The sequence shown here is derived from an EMBL/GenBank/DDBJ whole genome shotgun (WGS) entry which is preliminary data.</text>
</comment>
<comment type="cofactor">
    <cofactor evidence="2 7 8">
        <name>pyridoxal 5'-phosphate</name>
        <dbReference type="ChEBI" id="CHEBI:597326"/>
    </cofactor>
</comment>
<dbReference type="PRINTS" id="PR00992">
    <property type="entry name" value="ALARACEMASE"/>
</dbReference>
<evidence type="ECO:0000256" key="3">
    <source>
        <dbReference type="ARBA" id="ARBA00007880"/>
    </source>
</evidence>
<dbReference type="RefSeq" id="WP_377864177.1">
    <property type="nucleotide sequence ID" value="NZ_BAABEG010000001.1"/>
</dbReference>
<evidence type="ECO:0000256" key="2">
    <source>
        <dbReference type="ARBA" id="ARBA00001933"/>
    </source>
</evidence>
<protein>
    <recommendedName>
        <fullName evidence="4 7">Alanine racemase</fullName>
        <ecNumber evidence="4 7">5.1.1.1</ecNumber>
    </recommendedName>
</protein>
<dbReference type="SMART" id="SM01005">
    <property type="entry name" value="Ala_racemase_C"/>
    <property type="match status" value="1"/>
</dbReference>
<comment type="similarity">
    <text evidence="3 7">Belongs to the alanine racemase family.</text>
</comment>
<evidence type="ECO:0000256" key="7">
    <source>
        <dbReference type="HAMAP-Rule" id="MF_01201"/>
    </source>
</evidence>
<evidence type="ECO:0000256" key="4">
    <source>
        <dbReference type="ARBA" id="ARBA00013089"/>
    </source>
</evidence>